<dbReference type="Proteomes" id="UP000234323">
    <property type="component" value="Unassembled WGS sequence"/>
</dbReference>
<keyword evidence="3" id="KW-1185">Reference proteome</keyword>
<protein>
    <submittedName>
        <fullName evidence="2">Uncharacterized protein</fullName>
    </submittedName>
</protein>
<dbReference type="VEuPathDB" id="FungiDB:FUN_011525"/>
<name>A0A2I1HGA3_9GLOM</name>
<dbReference type="VEuPathDB" id="FungiDB:FUN_001784"/>
<dbReference type="Gene3D" id="3.60.10.10">
    <property type="entry name" value="Endonuclease/exonuclease/phosphatase"/>
    <property type="match status" value="1"/>
</dbReference>
<dbReference type="SUPFAM" id="SSF56219">
    <property type="entry name" value="DNase I-like"/>
    <property type="match status" value="1"/>
</dbReference>
<dbReference type="VEuPathDB" id="FungiDB:FUN_020330"/>
<accession>A0A2I1HGA3</accession>
<evidence type="ECO:0000313" key="2">
    <source>
        <dbReference type="EMBL" id="PKY57906.1"/>
    </source>
</evidence>
<proteinExistence type="predicted"/>
<reference evidence="2 3" key="1">
    <citation type="submission" date="2015-10" db="EMBL/GenBank/DDBJ databases">
        <title>Genome analyses suggest a sexual origin of heterokaryosis in a supposedly ancient asexual fungus.</title>
        <authorList>
            <person name="Ropars J."/>
            <person name="Sedzielewska K."/>
            <person name="Noel J."/>
            <person name="Charron P."/>
            <person name="Farinelli L."/>
            <person name="Marton T."/>
            <person name="Kruger M."/>
            <person name="Pelin A."/>
            <person name="Brachmann A."/>
            <person name="Corradi N."/>
        </authorList>
    </citation>
    <scope>NUCLEOTIDE SEQUENCE [LARGE SCALE GENOMIC DNA]</scope>
    <source>
        <strain evidence="2 3">A4</strain>
    </source>
</reference>
<dbReference type="EMBL" id="LLXI01002755">
    <property type="protein sequence ID" value="PKY57906.1"/>
    <property type="molecule type" value="Genomic_DNA"/>
</dbReference>
<dbReference type="GO" id="GO:0003676">
    <property type="term" value="F:nucleic acid binding"/>
    <property type="evidence" value="ECO:0007669"/>
    <property type="project" value="InterPro"/>
</dbReference>
<dbReference type="VEuPathDB" id="FungiDB:RhiirFUN_011425"/>
<sequence length="1535" mass="180828">MAKEVGINKNYVVQGTVDNEKQNSTGVIIFIKKQIANNISDIQVQLGRIVKIDFEFSKYNKLSIISIYNKSGNCKQAKEEQQTINQIVINMIKSARRSQQQIVFLGDFNLRYAKYEKLKNKNVRINNQFSIFKYLENHDFIDAHKELLDIDDQQLIESHSTFKNFATFSRIDYVWLSGNLNNSLIKAKIIPNEYKDTDHKLLLVKLDRTEFVPRPTPKKKLDQSYRTKYNYDKLVDADKEYIKNLATIELNDRIKNFTPNNVEEKWNLYNHVISTIKKKGIEYVEVRITTEKADEDLKNSNNYRFYRFIIYIRRCVKKRKKLFLFKTKWKMNVKNLRHMLKSLDIKGQFYLTSYNFSKLLQSTYIKEAEELFDIAHIGLNTELIKRKEKKIIEAIEKRQQDLEFDKKRMIDNVLEREFKKIHIDRVIIKDEEGDDILLTDEKEIKKTVAEHFQNCAGSKNRIKEIPQEWIEEYQPKTDIPSSIYDNVLKPISIEELLETARMLPKGKATGPTGMSYEDIKLTIEPLKEKNINKKKPLEKNVKISFGQDIIDVEPTPFDQSTRFLGVWINAFNNNKHVKQQIKTELQIIIKNLFNRKGITDKMMIYLFNGLIIPIVEYRSQLCIIDDIKLDNLMAPFRVFIKNKLKFARTAPNAILETNFIYNLNNLIANQKQAKITNFALQMNDKGILGKIMEIRFVSLQRQLLLENHPMYTIDEKMLQIIKQINNKTYKDDFILNNIRLMINSGFNVLRNNKMLSEFSIGGGPTTLKDMLTIEVYVKNFKFFQENHLVFLDQITTLDKKYLLTIVELESRRYIKLNKKKKLQKNTKFYQKIVKEIAVSDINYKIKPEKLEQIVELSDEIHNTKGSNLLTAAIMPVKGATVISKLSQGTFQNGIAFGKVVEVDFDNNIVYSNHFTNKSTDFEKNLTLQKCEGCELGIRNASVFKDKAKSKCLIIERIDNTFLISANRWNGPSHNRALGNNTYYYEGISSYYIQELVRYEYAFKSKILYRHLENEEFFDEECMTIEMDNIDRYLEKSNRYNIAHQRIRRIKERIMNNKSETISFYIDGLVRNQGTENIVSIFGIMIYGDNDSLIERYFSTVEQWITSIKAETMAFFTALLMIPPKKKCIIYTDCLNIINNYNVLNNTMQVTTTRDILKFSNNNAIWFNIKELLEDPVLDVLVIKVNSHSDNALHNQVDKEIKDSYDSEYNLANTLIKYNTEQYKFPIVWNGYIVEMNLRRFIRLLTRIEGLEKFLNLNRNWRYRFLDVKWDVVFEYLNRQEEGEKTFFTNKWIDKQKRMKVQRLIEEIPTIEQLKKSSYDLYYGFKCVVCNKKRESFNHVWTCRSNRKKMKLIIKKCMEKLRSLLIEEGVSDITIEEIKSLDIFGNKFIIDKFNFIDLIKGILPVCLYEFFLKKLGGNQKKKAVAIGIVILQYIFEETKKQIWGPRCEALADLEKSCGITKEDKRKSDSIFLEEKKEEITNRPICLDRRYKSLEGIKEYILFGKEILDFTVVVNRFCSLFCYFTLTLVTVGGVLRV</sequence>
<keyword evidence="1" id="KW-0472">Membrane</keyword>
<dbReference type="Gene3D" id="3.30.420.10">
    <property type="entry name" value="Ribonuclease H-like superfamily/Ribonuclease H"/>
    <property type="match status" value="1"/>
</dbReference>
<organism evidence="2 3">
    <name type="scientific">Rhizophagus irregularis</name>
    <dbReference type="NCBI Taxonomy" id="588596"/>
    <lineage>
        <taxon>Eukaryota</taxon>
        <taxon>Fungi</taxon>
        <taxon>Fungi incertae sedis</taxon>
        <taxon>Mucoromycota</taxon>
        <taxon>Glomeromycotina</taxon>
        <taxon>Glomeromycetes</taxon>
        <taxon>Glomerales</taxon>
        <taxon>Glomeraceae</taxon>
        <taxon>Rhizophagus</taxon>
    </lineage>
</organism>
<dbReference type="InterPro" id="IPR036397">
    <property type="entry name" value="RNaseH_sf"/>
</dbReference>
<comment type="caution">
    <text evidence="2">The sequence shown here is derived from an EMBL/GenBank/DDBJ whole genome shotgun (WGS) entry which is preliminary data.</text>
</comment>
<dbReference type="VEuPathDB" id="FungiDB:FUN_020331"/>
<feature type="transmembrane region" description="Helical" evidence="1">
    <location>
        <begin position="1511"/>
        <end position="1533"/>
    </location>
</feature>
<dbReference type="VEuPathDB" id="FungiDB:RhiirA1_441285"/>
<evidence type="ECO:0000256" key="1">
    <source>
        <dbReference type="SAM" id="Phobius"/>
    </source>
</evidence>
<dbReference type="VEuPathDB" id="FungiDB:RhiirFUN_008176"/>
<dbReference type="InterPro" id="IPR012337">
    <property type="entry name" value="RNaseH-like_sf"/>
</dbReference>
<evidence type="ECO:0000313" key="3">
    <source>
        <dbReference type="Proteomes" id="UP000234323"/>
    </source>
</evidence>
<dbReference type="SUPFAM" id="SSF53098">
    <property type="entry name" value="Ribonuclease H-like"/>
    <property type="match status" value="1"/>
</dbReference>
<dbReference type="InterPro" id="IPR036691">
    <property type="entry name" value="Endo/exonu/phosph_ase_sf"/>
</dbReference>
<gene>
    <name evidence="2" type="ORF">RhiirA4_511202</name>
</gene>
<keyword evidence="1" id="KW-0812">Transmembrane</keyword>
<keyword evidence="1" id="KW-1133">Transmembrane helix</keyword>